<evidence type="ECO:0000313" key="1">
    <source>
        <dbReference type="EMBL" id="AKU08898.1"/>
    </source>
</evidence>
<dbReference type="RefSeq" id="WP_004974269.1">
    <property type="nucleotide sequence ID" value="NZ_CP011947.1"/>
</dbReference>
<gene>
    <name evidence="1" type="ORF">ABY42_14560</name>
    <name evidence="2" type="ORF">HfgLR_08850</name>
</gene>
<dbReference type="EMBL" id="CP063205">
    <property type="protein sequence ID" value="QOS11911.1"/>
    <property type="molecule type" value="Genomic_DNA"/>
</dbReference>
<reference evidence="2" key="3">
    <citation type="journal article" date="2021" name="Front. Microbiol.">
        <title>Cellular and Genomic Properties of Haloferax gibbonsii LR2-5, the Host of Euryarchaeal Virus HFTV1.</title>
        <authorList>
            <person name="Tittes C."/>
            <person name="Schwarzer S."/>
            <person name="Pfeiffer F."/>
            <person name="Dyall-Smith M."/>
            <person name="Rodriguez-Franco M."/>
            <person name="Oksanen H.M."/>
            <person name="Quax T.E.F."/>
        </authorList>
    </citation>
    <scope>NUCLEOTIDE SEQUENCE</scope>
    <source>
        <strain evidence="2">LR2-5</strain>
    </source>
</reference>
<name>A0A0K1IX77_HALGI</name>
<dbReference type="KEGG" id="hgi:ABY42_14560"/>
<dbReference type="Proteomes" id="UP000066124">
    <property type="component" value="Chromosome"/>
</dbReference>
<dbReference type="AlphaFoldDB" id="A0A0K1IX77"/>
<sequence length="161" mass="17007">MASYSAVALLAVFFVGLVAGAGVVAYSLPTETTTSPTSSMTTATGCLLADETAPSSWVGRMPAGDQTTVAFNRTFTHDAPSVVVRGELDTAEDGVYVYRITTAPDEDGEKEPSDDCVPRTTLDAVVSVPSDYDSVTVTFDGEEMVRFEAGDSSPLFRTLEE</sequence>
<evidence type="ECO:0000313" key="2">
    <source>
        <dbReference type="EMBL" id="QOS11911.1"/>
    </source>
</evidence>
<protein>
    <submittedName>
        <fullName evidence="1">Uncharacterized protein</fullName>
    </submittedName>
</protein>
<reference evidence="3" key="1">
    <citation type="journal article" date="2015" name="J. Biotechnol.">
        <title>Complete genome sequence of Haloferax gibbonsii strain ARA6, a potential producer of polyhydroxyalkanoates and halocins isolated from Araruama, Rio de Janeiro, Brasil.</title>
        <authorList>
            <person name="Pinto L.H."/>
            <person name="D'Alincourt Carvalho-Assef A.P."/>
            <person name="Vieira R.P."/>
            <person name="Clementino M.M."/>
            <person name="Albano R.M."/>
        </authorList>
    </citation>
    <scope>NUCLEOTIDE SEQUENCE [LARGE SCALE GENOMIC DNA]</scope>
    <source>
        <strain evidence="3">ARA6</strain>
    </source>
</reference>
<accession>A0A0K1IX77</accession>
<dbReference type="EMBL" id="CP011947">
    <property type="protein sequence ID" value="AKU08898.1"/>
    <property type="molecule type" value="Genomic_DNA"/>
</dbReference>
<proteinExistence type="predicted"/>
<organism evidence="1 3">
    <name type="scientific">Haloferax gibbonsii</name>
    <dbReference type="NCBI Taxonomy" id="35746"/>
    <lineage>
        <taxon>Archaea</taxon>
        <taxon>Methanobacteriati</taxon>
        <taxon>Methanobacteriota</taxon>
        <taxon>Stenosarchaea group</taxon>
        <taxon>Halobacteria</taxon>
        <taxon>Halobacteriales</taxon>
        <taxon>Haloferacaceae</taxon>
        <taxon>Haloferax</taxon>
    </lineage>
</organism>
<dbReference type="Proteomes" id="UP000663064">
    <property type="component" value="Chromosome"/>
</dbReference>
<dbReference type="GeneID" id="59459429"/>
<evidence type="ECO:0000313" key="3">
    <source>
        <dbReference type="Proteomes" id="UP000066124"/>
    </source>
</evidence>
<dbReference type="PATRIC" id="fig|35746.4.peg.3134"/>
<reference evidence="1" key="2">
    <citation type="submission" date="2015-06" db="EMBL/GenBank/DDBJ databases">
        <authorList>
            <person name="Hoefler B.C."/>
            <person name="Straight P.D."/>
        </authorList>
    </citation>
    <scope>NUCLEOTIDE SEQUENCE [LARGE SCALE GENOMIC DNA]</scope>
    <source>
        <strain evidence="1">ARA6</strain>
    </source>
</reference>